<dbReference type="AlphaFoldDB" id="A0A834GQV1"/>
<dbReference type="InterPro" id="IPR000571">
    <property type="entry name" value="Znf_CCCH"/>
</dbReference>
<dbReference type="InterPro" id="IPR001680">
    <property type="entry name" value="WD40_rpt"/>
</dbReference>
<dbReference type="InterPro" id="IPR020472">
    <property type="entry name" value="WD40_PAC1"/>
</dbReference>
<evidence type="ECO:0000256" key="3">
    <source>
        <dbReference type="ARBA" id="ARBA00022737"/>
    </source>
</evidence>
<keyword evidence="9" id="KW-0812">Transmembrane</keyword>
<accession>A0A834GQV1</accession>
<dbReference type="Pfam" id="PF00400">
    <property type="entry name" value="WD40"/>
    <property type="match status" value="3"/>
</dbReference>
<evidence type="ECO:0000256" key="9">
    <source>
        <dbReference type="SAM" id="Phobius"/>
    </source>
</evidence>
<feature type="region of interest" description="Disordered" evidence="8">
    <location>
        <begin position="172"/>
        <end position="379"/>
    </location>
</feature>
<feature type="compositionally biased region" description="Polar residues" evidence="8">
    <location>
        <begin position="269"/>
        <end position="279"/>
    </location>
</feature>
<feature type="zinc finger region" description="C3H1-type" evidence="7">
    <location>
        <begin position="379"/>
        <end position="406"/>
    </location>
</feature>
<dbReference type="InterPro" id="IPR044715">
    <property type="entry name" value="WDR86-like"/>
</dbReference>
<organism evidence="11 12">
    <name type="scientific">Rhododendron simsii</name>
    <name type="common">Sims's rhododendron</name>
    <dbReference type="NCBI Taxonomy" id="118357"/>
    <lineage>
        <taxon>Eukaryota</taxon>
        <taxon>Viridiplantae</taxon>
        <taxon>Streptophyta</taxon>
        <taxon>Embryophyta</taxon>
        <taxon>Tracheophyta</taxon>
        <taxon>Spermatophyta</taxon>
        <taxon>Magnoliopsida</taxon>
        <taxon>eudicotyledons</taxon>
        <taxon>Gunneridae</taxon>
        <taxon>Pentapetalae</taxon>
        <taxon>asterids</taxon>
        <taxon>Ericales</taxon>
        <taxon>Ericaceae</taxon>
        <taxon>Ericoideae</taxon>
        <taxon>Rhodoreae</taxon>
        <taxon>Rhododendron</taxon>
    </lineage>
</organism>
<dbReference type="EMBL" id="WJXA01000007">
    <property type="protein sequence ID" value="KAF7137156.1"/>
    <property type="molecule type" value="Genomic_DNA"/>
</dbReference>
<feature type="zinc finger region" description="C3H1-type" evidence="7">
    <location>
        <begin position="150"/>
        <end position="171"/>
    </location>
</feature>
<evidence type="ECO:0000313" key="11">
    <source>
        <dbReference type="EMBL" id="KAF7137156.1"/>
    </source>
</evidence>
<feature type="domain" description="C3H1-type" evidence="10">
    <location>
        <begin position="379"/>
        <end position="406"/>
    </location>
</feature>
<dbReference type="InterPro" id="IPR015943">
    <property type="entry name" value="WD40/YVTN_repeat-like_dom_sf"/>
</dbReference>
<keyword evidence="3" id="KW-0677">Repeat</keyword>
<dbReference type="SUPFAM" id="SSF90229">
    <property type="entry name" value="CCCH zinc finger"/>
    <property type="match status" value="1"/>
</dbReference>
<dbReference type="InterPro" id="IPR036322">
    <property type="entry name" value="WD40_repeat_dom_sf"/>
</dbReference>
<comment type="caution">
    <text evidence="11">The sequence shown here is derived from an EMBL/GenBank/DDBJ whole genome shotgun (WGS) entry which is preliminary data.</text>
</comment>
<dbReference type="GO" id="GO:0008270">
    <property type="term" value="F:zinc ion binding"/>
    <property type="evidence" value="ECO:0007669"/>
    <property type="project" value="UniProtKB-KW"/>
</dbReference>
<dbReference type="PROSITE" id="PS00678">
    <property type="entry name" value="WD_REPEATS_1"/>
    <property type="match status" value="1"/>
</dbReference>
<proteinExistence type="predicted"/>
<dbReference type="Proteomes" id="UP000626092">
    <property type="component" value="Unassembled WGS sequence"/>
</dbReference>
<evidence type="ECO:0000313" key="12">
    <source>
        <dbReference type="Proteomes" id="UP000626092"/>
    </source>
</evidence>
<keyword evidence="5 7" id="KW-0862">Zinc</keyword>
<keyword evidence="2 7" id="KW-0479">Metal-binding</keyword>
<keyword evidence="12" id="KW-1185">Reference proteome</keyword>
<evidence type="ECO:0000256" key="1">
    <source>
        <dbReference type="ARBA" id="ARBA00022574"/>
    </source>
</evidence>
<evidence type="ECO:0000256" key="5">
    <source>
        <dbReference type="ARBA" id="ARBA00022833"/>
    </source>
</evidence>
<name>A0A834GQV1_RHOSS</name>
<feature type="domain" description="C3H1-type" evidence="10">
    <location>
        <begin position="150"/>
        <end position="171"/>
    </location>
</feature>
<dbReference type="PROSITE" id="PS50103">
    <property type="entry name" value="ZF_C3H1"/>
    <property type="match status" value="2"/>
</dbReference>
<feature type="compositionally biased region" description="Basic and acidic residues" evidence="8">
    <location>
        <begin position="339"/>
        <end position="350"/>
    </location>
</feature>
<dbReference type="SMART" id="SM00320">
    <property type="entry name" value="WD40"/>
    <property type="match status" value="6"/>
</dbReference>
<dbReference type="SUPFAM" id="SSF50978">
    <property type="entry name" value="WD40 repeat-like"/>
    <property type="match status" value="1"/>
</dbReference>
<evidence type="ECO:0000256" key="7">
    <source>
        <dbReference type="PROSITE-ProRule" id="PRU00723"/>
    </source>
</evidence>
<evidence type="ECO:0000256" key="6">
    <source>
        <dbReference type="PROSITE-ProRule" id="PRU00221"/>
    </source>
</evidence>
<keyword evidence="4 7" id="KW-0863">Zinc-finger</keyword>
<keyword evidence="1 6" id="KW-0853">WD repeat</keyword>
<feature type="repeat" description="WD" evidence="6">
    <location>
        <begin position="417"/>
        <end position="458"/>
    </location>
</feature>
<evidence type="ECO:0000259" key="10">
    <source>
        <dbReference type="PROSITE" id="PS50103"/>
    </source>
</evidence>
<dbReference type="InterPro" id="IPR036855">
    <property type="entry name" value="Znf_CCCH_sf"/>
</dbReference>
<sequence length="707" mass="76429">MKLASLPAALNSVKKPMRLASLTTADAAASWYYCAIVFMALILLFISFSGEEYSFTRDDHELFVGWRGTNQLFMNRRPCEEIYVVGQGETLHTIGEKCGDPFVAEQNPHIHDPDDVFPGLKIAMKAARRFPERTQRSVFDRIRGGTVNNVCAYWLAGRCTRNPCRFFHPESLPSHPPKQSPYQRPKTCPKTWRRSPGDGVKNSSISPSGVAAKKMSSSSPIDCERKTPEDGVKNSSVSPCGVAAKKMSSISPSDSDHPESLPSHPPKQSPYQRPKTWQRSPGDGVKNSSISPSGVAAKKMSSSSPIDCERKTPEDGVKNSSVSPCGVAAKKMSSISPSDSEHKTPEDRVKNSSVSPSGVAAKKMSSISPSDCEDKSTPTNPDNVCKYWLLGNCVRGEKCKNLHSWFCGNGFSMLAKLEGHNKAVNGIALPCDSAKLYTGGKDNTVRVWDCHTGQCVDVVNLSGEVGSLISEGPWVFVGLPNSIKVWNSQTQTELTLDGPVGQVYAMAVGNDVLFAGTQAGTILAWKPSSETNGLDLAASLKGHSGGVISLCVGAKWLYSGSMDNTIRVWDLNTFECSHTLKGHTDAVMSVLCWASFLLSSSLDGTIKAWAATESGNIEVIHTHKEEHGCLELCGIQDAEEKPILLCSCNDNTVRLYDLPSFNERGRIFAKQEVQAIQIGPAGLFFTGDATGQLTVWKLAGEPIAVAS</sequence>
<keyword evidence="9" id="KW-1133">Transmembrane helix</keyword>
<feature type="repeat" description="WD" evidence="6">
    <location>
        <begin position="580"/>
        <end position="619"/>
    </location>
</feature>
<feature type="repeat" description="WD" evidence="6">
    <location>
        <begin position="540"/>
        <end position="579"/>
    </location>
</feature>
<dbReference type="PANTHER" id="PTHR44489">
    <property type="match status" value="1"/>
</dbReference>
<dbReference type="PANTHER" id="PTHR44489:SF14">
    <property type="entry name" value="ZINC FINGER CCCH DOMAIN-CONTAINING PROTEIN 59-RELATED"/>
    <property type="match status" value="1"/>
</dbReference>
<dbReference type="OrthoDB" id="59941at2759"/>
<dbReference type="PRINTS" id="PR00320">
    <property type="entry name" value="GPROTEINBRPT"/>
</dbReference>
<feature type="transmembrane region" description="Helical" evidence="9">
    <location>
        <begin position="30"/>
        <end position="48"/>
    </location>
</feature>
<dbReference type="Gene3D" id="2.130.10.10">
    <property type="entry name" value="YVTN repeat-like/Quinoprotein amine dehydrogenase"/>
    <property type="match status" value="2"/>
</dbReference>
<dbReference type="SMART" id="SM00356">
    <property type="entry name" value="ZnF_C3H1"/>
    <property type="match status" value="2"/>
</dbReference>
<feature type="compositionally biased region" description="Basic and acidic residues" evidence="8">
    <location>
        <begin position="307"/>
        <end position="317"/>
    </location>
</feature>
<dbReference type="PROSITE" id="PS50082">
    <property type="entry name" value="WD_REPEATS_2"/>
    <property type="match status" value="3"/>
</dbReference>
<gene>
    <name evidence="11" type="ORF">RHSIM_Rhsim07G0022000</name>
</gene>
<dbReference type="InterPro" id="IPR019775">
    <property type="entry name" value="WD40_repeat_CS"/>
</dbReference>
<evidence type="ECO:0000256" key="4">
    <source>
        <dbReference type="ARBA" id="ARBA00022771"/>
    </source>
</evidence>
<keyword evidence="9" id="KW-0472">Membrane</keyword>
<evidence type="ECO:0000256" key="8">
    <source>
        <dbReference type="SAM" id="MobiDB-lite"/>
    </source>
</evidence>
<protein>
    <recommendedName>
        <fullName evidence="10">C3H1-type domain-containing protein</fullName>
    </recommendedName>
</protein>
<feature type="compositionally biased region" description="Basic and acidic residues" evidence="8">
    <location>
        <begin position="222"/>
        <end position="232"/>
    </location>
</feature>
<evidence type="ECO:0000256" key="2">
    <source>
        <dbReference type="ARBA" id="ARBA00022723"/>
    </source>
</evidence>
<reference evidence="11" key="1">
    <citation type="submission" date="2019-11" db="EMBL/GenBank/DDBJ databases">
        <authorList>
            <person name="Liu Y."/>
            <person name="Hou J."/>
            <person name="Li T.-Q."/>
            <person name="Guan C.-H."/>
            <person name="Wu X."/>
            <person name="Wu H.-Z."/>
            <person name="Ling F."/>
            <person name="Zhang R."/>
            <person name="Shi X.-G."/>
            <person name="Ren J.-P."/>
            <person name="Chen E.-F."/>
            <person name="Sun J.-M."/>
        </authorList>
    </citation>
    <scope>NUCLEOTIDE SEQUENCE</scope>
    <source>
        <strain evidence="11">Adult_tree_wgs_1</strain>
        <tissue evidence="11">Leaves</tissue>
    </source>
</reference>
<dbReference type="PROSITE" id="PS50294">
    <property type="entry name" value="WD_REPEATS_REGION"/>
    <property type="match status" value="2"/>
</dbReference>